<keyword evidence="2" id="KW-1185">Reference proteome</keyword>
<evidence type="ECO:0000313" key="2">
    <source>
        <dbReference type="Proteomes" id="UP000232230"/>
    </source>
</evidence>
<dbReference type="Pfam" id="PF03382">
    <property type="entry name" value="DUF285"/>
    <property type="match status" value="1"/>
</dbReference>
<protein>
    <recommendedName>
        <fullName evidence="3">BspA family leucine-rich repeat surface protein</fullName>
    </recommendedName>
</protein>
<evidence type="ECO:0000313" key="1">
    <source>
        <dbReference type="EMBL" id="ATZ18632.1"/>
    </source>
</evidence>
<dbReference type="InterPro" id="IPR005046">
    <property type="entry name" value="DUF285"/>
</dbReference>
<sequence>MKEFKEIKKIESEWTEYIDSNNDSQKTKEFNFKKIKAKEILKLGYDKNGCTIHHFKGKKVPNKLPIEIRSLKSFFSNNPNKIIEGIETWDTKLILDMSYVFENCKKFNGNISRWRAFNATTMEGMFKGAKKFNNDISDLYTFRVHNMKYMFKDSIEFNQDISNWNIVNLKFFRSMFENAHSFNKDLSKWTFCQEIVFSTDYDKNAISWADFNKPKFNKKNT</sequence>
<organism evidence="1 2">
    <name type="scientific">Williamsoniiplasma somnilux</name>
    <dbReference type="NCBI Taxonomy" id="215578"/>
    <lineage>
        <taxon>Bacteria</taxon>
        <taxon>Bacillati</taxon>
        <taxon>Mycoplasmatota</taxon>
        <taxon>Mollicutes</taxon>
        <taxon>Entomoplasmatales</taxon>
        <taxon>Williamsoniiplasma</taxon>
    </lineage>
</organism>
<dbReference type="EMBL" id="CP024965">
    <property type="protein sequence ID" value="ATZ18632.1"/>
    <property type="molecule type" value="Genomic_DNA"/>
</dbReference>
<proteinExistence type="predicted"/>
<accession>A0A2K8NXS1</accession>
<name>A0A2K8NXS1_9MOLU</name>
<evidence type="ECO:0008006" key="3">
    <source>
        <dbReference type="Google" id="ProtNLM"/>
    </source>
</evidence>
<dbReference type="RefSeq" id="WP_024863863.1">
    <property type="nucleotide sequence ID" value="NZ_CP024965.1"/>
</dbReference>
<dbReference type="AlphaFoldDB" id="A0A2K8NXS1"/>
<dbReference type="Proteomes" id="UP000232230">
    <property type="component" value="Chromosome"/>
</dbReference>
<dbReference type="KEGG" id="esx:ESOMN_v1c02480"/>
<reference evidence="1 2" key="1">
    <citation type="submission" date="2017-11" db="EMBL/GenBank/DDBJ databases">
        <title>Genome sequence of Entomoplasma somnilux PYAN-1 (ATCC 49194).</title>
        <authorList>
            <person name="Lo W.-S."/>
            <person name="Gasparich G.E."/>
            <person name="Kuo C.-H."/>
        </authorList>
    </citation>
    <scope>NUCLEOTIDE SEQUENCE [LARGE SCALE GENOMIC DNA]</scope>
    <source>
        <strain evidence="1 2">PYAN-1</strain>
    </source>
</reference>
<gene>
    <name evidence="1" type="ORF">ESOMN_v1c02480</name>
</gene>